<reference evidence="5" key="1">
    <citation type="submission" date="2016-09" db="EMBL/GenBank/DDBJ databases">
        <authorList>
            <person name="Wan X."/>
            <person name="Hou S."/>
        </authorList>
    </citation>
    <scope>NUCLEOTIDE SEQUENCE [LARGE SCALE GENOMIC DNA]</scope>
    <source>
        <strain evidence="5">KH87</strain>
    </source>
</reference>
<dbReference type="PANTHER" id="PTHR35303">
    <property type="entry name" value="OS02G0197800 PROTEIN"/>
    <property type="match status" value="1"/>
</dbReference>
<accession>A0A1E7Q4E2</accession>
<evidence type="ECO:0000313" key="4">
    <source>
        <dbReference type="EMBL" id="OEY68991.1"/>
    </source>
</evidence>
<name>A0A1E7Q4E2_9GAMM</name>
<dbReference type="RefSeq" id="WP_070048557.1">
    <property type="nucleotide sequence ID" value="NZ_CBCSDO010000003.1"/>
</dbReference>
<keyword evidence="5" id="KW-1185">Reference proteome</keyword>
<dbReference type="AlphaFoldDB" id="A0A1E7Q4E2"/>
<dbReference type="Proteomes" id="UP000242258">
    <property type="component" value="Unassembled WGS sequence"/>
</dbReference>
<dbReference type="STRING" id="1628148.BI198_04965"/>
<evidence type="ECO:0000259" key="3">
    <source>
        <dbReference type="Pfam" id="PF06155"/>
    </source>
</evidence>
<dbReference type="Gene3D" id="3.30.2020.30">
    <property type="match status" value="1"/>
</dbReference>
<dbReference type="Pfam" id="PF06155">
    <property type="entry name" value="GBBH-like_N"/>
    <property type="match status" value="1"/>
</dbReference>
<protein>
    <recommendedName>
        <fullName evidence="3">Gamma-butyrobetaine hydroxylase-like N-terminal domain-containing protein</fullName>
    </recommendedName>
</protein>
<proteinExistence type="predicted"/>
<sequence length="143" mass="16326">MSDSEVHVTRLHYHKQRRVLDVHFAEQNFTEQQSSEKNSPNIKQASLTAEFLRVYSPSAEVRRHGNPILVSNKKQVGIKQLVAVGQYAVKIVFDDGHDSGIYSWQYLQQLATNQATLWQDYLQRLSAANANREASIAINFRPS</sequence>
<dbReference type="GO" id="GO:0046872">
    <property type="term" value="F:metal ion binding"/>
    <property type="evidence" value="ECO:0007669"/>
    <property type="project" value="UniProtKB-KW"/>
</dbReference>
<dbReference type="EMBL" id="MKEK01000001">
    <property type="protein sequence ID" value="OEY68991.1"/>
    <property type="molecule type" value="Genomic_DNA"/>
</dbReference>
<dbReference type="InterPro" id="IPR010376">
    <property type="entry name" value="GBBH-like_N"/>
</dbReference>
<dbReference type="OrthoDB" id="9794178at2"/>
<feature type="domain" description="Gamma-butyrobetaine hydroxylase-like N-terminal" evidence="3">
    <location>
        <begin position="13"/>
        <end position="107"/>
    </location>
</feature>
<evidence type="ECO:0000256" key="2">
    <source>
        <dbReference type="ARBA" id="ARBA00023004"/>
    </source>
</evidence>
<evidence type="ECO:0000256" key="1">
    <source>
        <dbReference type="ARBA" id="ARBA00022723"/>
    </source>
</evidence>
<dbReference type="PANTHER" id="PTHR35303:SF5">
    <property type="entry name" value="OS02G0197800 PROTEIN"/>
    <property type="match status" value="1"/>
</dbReference>
<keyword evidence="1" id="KW-0479">Metal-binding</keyword>
<keyword evidence="2" id="KW-0408">Iron</keyword>
<dbReference type="InterPro" id="IPR038492">
    <property type="entry name" value="GBBH-like_N_sf"/>
</dbReference>
<gene>
    <name evidence="4" type="ORF">BI198_04965</name>
</gene>
<comment type="caution">
    <text evidence="4">The sequence shown here is derived from an EMBL/GenBank/DDBJ whole genome shotgun (WGS) entry which is preliminary data.</text>
</comment>
<organism evidence="4 5">
    <name type="scientific">Rheinheimera salexigens</name>
    <dbReference type="NCBI Taxonomy" id="1628148"/>
    <lineage>
        <taxon>Bacteria</taxon>
        <taxon>Pseudomonadati</taxon>
        <taxon>Pseudomonadota</taxon>
        <taxon>Gammaproteobacteria</taxon>
        <taxon>Chromatiales</taxon>
        <taxon>Chromatiaceae</taxon>
        <taxon>Rheinheimera</taxon>
    </lineage>
</organism>
<evidence type="ECO:0000313" key="5">
    <source>
        <dbReference type="Proteomes" id="UP000242258"/>
    </source>
</evidence>